<gene>
    <name evidence="1" type="ORF">L0668_00090</name>
</gene>
<dbReference type="Proteomes" id="UP001521137">
    <property type="component" value="Unassembled WGS sequence"/>
</dbReference>
<comment type="caution">
    <text evidence="1">The sequence shown here is derived from an EMBL/GenBank/DDBJ whole genome shotgun (WGS) entry which is preliminary data.</text>
</comment>
<dbReference type="EMBL" id="JAKGAS010000001">
    <property type="protein sequence ID" value="MCF2946499.1"/>
    <property type="molecule type" value="Genomic_DNA"/>
</dbReference>
<name>A0ABS9D0P2_9ALTE</name>
<organism evidence="1 2">
    <name type="scientific">Paraglaciecola algarum</name>
    <dbReference type="NCBI Taxonomy" id="3050085"/>
    <lineage>
        <taxon>Bacteria</taxon>
        <taxon>Pseudomonadati</taxon>
        <taxon>Pseudomonadota</taxon>
        <taxon>Gammaproteobacteria</taxon>
        <taxon>Alteromonadales</taxon>
        <taxon>Alteromonadaceae</taxon>
        <taxon>Paraglaciecola</taxon>
    </lineage>
</organism>
<reference evidence="1 2" key="1">
    <citation type="submission" date="2022-01" db="EMBL/GenBank/DDBJ databases">
        <title>Paraglaciecola sp. G1-23.</title>
        <authorList>
            <person name="Jin M.S."/>
            <person name="Han D.M."/>
            <person name="Kim H.M."/>
            <person name="Jeon C.O."/>
        </authorList>
    </citation>
    <scope>NUCLEOTIDE SEQUENCE [LARGE SCALE GENOMIC DNA]</scope>
    <source>
        <strain evidence="1 2">G1-23</strain>
    </source>
</reference>
<keyword evidence="2" id="KW-1185">Reference proteome</keyword>
<sequence>MKNKIGFVPGHFKVSFIMSYTYNGTQIRVKCPVHQISVNKQKVVFADKCGQQMNTFANNTEAKQFVDWLLNIH</sequence>
<protein>
    <submittedName>
        <fullName evidence="1">Uncharacterized protein</fullName>
    </submittedName>
</protein>
<accession>A0ABS9D0P2</accession>
<evidence type="ECO:0000313" key="2">
    <source>
        <dbReference type="Proteomes" id="UP001521137"/>
    </source>
</evidence>
<proteinExistence type="predicted"/>
<evidence type="ECO:0000313" key="1">
    <source>
        <dbReference type="EMBL" id="MCF2946499.1"/>
    </source>
</evidence>